<evidence type="ECO:0000256" key="6">
    <source>
        <dbReference type="ARBA" id="ARBA00022475"/>
    </source>
</evidence>
<evidence type="ECO:0000256" key="5">
    <source>
        <dbReference type="ARBA" id="ARBA00016185"/>
    </source>
</evidence>
<evidence type="ECO:0000313" key="13">
    <source>
        <dbReference type="Proteomes" id="UP000193404"/>
    </source>
</evidence>
<dbReference type="GO" id="GO:0009236">
    <property type="term" value="P:cobalamin biosynthetic process"/>
    <property type="evidence" value="ECO:0007669"/>
    <property type="project" value="UniProtKB-UniRule"/>
</dbReference>
<dbReference type="HAMAP" id="MF_00024">
    <property type="entry name" value="CobD_CbiB"/>
    <property type="match status" value="1"/>
</dbReference>
<dbReference type="Proteomes" id="UP000193404">
    <property type="component" value="Chromosome"/>
</dbReference>
<dbReference type="GO" id="GO:0015420">
    <property type="term" value="F:ABC-type vitamin B12 transporter activity"/>
    <property type="evidence" value="ECO:0007669"/>
    <property type="project" value="UniProtKB-UniRule"/>
</dbReference>
<feature type="transmembrane region" description="Helical" evidence="11">
    <location>
        <begin position="147"/>
        <end position="164"/>
    </location>
</feature>
<keyword evidence="6 11" id="KW-1003">Cell membrane</keyword>
<dbReference type="InterPro" id="IPR004485">
    <property type="entry name" value="Cobalamin_biosynth_CobD/CbiB"/>
</dbReference>
<evidence type="ECO:0000256" key="10">
    <source>
        <dbReference type="ARBA" id="ARBA00023136"/>
    </source>
</evidence>
<evidence type="ECO:0000256" key="2">
    <source>
        <dbReference type="ARBA" id="ARBA00004651"/>
    </source>
</evidence>
<dbReference type="NCBIfam" id="TIGR00380">
    <property type="entry name" value="cobal_cbiB"/>
    <property type="match status" value="1"/>
</dbReference>
<dbReference type="AlphaFoldDB" id="A0A1W6K131"/>
<reference evidence="12 13" key="1">
    <citation type="submission" date="2017-03" db="EMBL/GenBank/DDBJ databases">
        <title>Sulfur activation and transportation mechanism of thermophilic Archaea Acidianus manzaensis YN-25.</title>
        <authorList>
            <person name="Ma Y."/>
            <person name="Yang Y."/>
            <person name="Xia J."/>
        </authorList>
    </citation>
    <scope>NUCLEOTIDE SEQUENCE [LARGE SCALE GENOMIC DNA]</scope>
    <source>
        <strain evidence="12 13">YN-25</strain>
    </source>
</reference>
<feature type="transmembrane region" description="Helical" evidence="11">
    <location>
        <begin position="40"/>
        <end position="61"/>
    </location>
</feature>
<dbReference type="UniPathway" id="UPA00148"/>
<dbReference type="OrthoDB" id="46105at2157"/>
<evidence type="ECO:0000256" key="7">
    <source>
        <dbReference type="ARBA" id="ARBA00022573"/>
    </source>
</evidence>
<evidence type="ECO:0000256" key="3">
    <source>
        <dbReference type="ARBA" id="ARBA00004953"/>
    </source>
</evidence>
<comment type="similarity">
    <text evidence="4 11">Belongs to the CobD/CbiB family.</text>
</comment>
<dbReference type="NCBIfam" id="NF002281">
    <property type="entry name" value="PRK01209.2-5"/>
    <property type="match status" value="1"/>
</dbReference>
<dbReference type="STRING" id="282676.B6F84_09410"/>
<accession>A0A1W6K131</accession>
<evidence type="ECO:0000256" key="4">
    <source>
        <dbReference type="ARBA" id="ARBA00006263"/>
    </source>
</evidence>
<feature type="transmembrane region" description="Helical" evidence="11">
    <location>
        <begin position="277"/>
        <end position="299"/>
    </location>
</feature>
<dbReference type="GO" id="GO:0048472">
    <property type="term" value="F:threonine-phosphate decarboxylase activity"/>
    <property type="evidence" value="ECO:0007669"/>
    <property type="project" value="InterPro"/>
</dbReference>
<evidence type="ECO:0000256" key="11">
    <source>
        <dbReference type="HAMAP-Rule" id="MF_00024"/>
    </source>
</evidence>
<evidence type="ECO:0000313" key="12">
    <source>
        <dbReference type="EMBL" id="ARM76219.1"/>
    </source>
</evidence>
<organism evidence="12 13">
    <name type="scientific">Acidianus manzaensis</name>
    <dbReference type="NCBI Taxonomy" id="282676"/>
    <lineage>
        <taxon>Archaea</taxon>
        <taxon>Thermoproteota</taxon>
        <taxon>Thermoprotei</taxon>
        <taxon>Sulfolobales</taxon>
        <taxon>Sulfolobaceae</taxon>
        <taxon>Acidianus</taxon>
    </lineage>
</organism>
<protein>
    <recommendedName>
        <fullName evidence="5 11">Probable cobalamin biosynthesis protein CobD</fullName>
    </recommendedName>
</protein>
<keyword evidence="7 11" id="KW-0169">Cobalamin biosynthesis</keyword>
<dbReference type="PANTHER" id="PTHR34308:SF1">
    <property type="entry name" value="COBALAMIN BIOSYNTHESIS PROTEIN CBIB"/>
    <property type="match status" value="1"/>
</dbReference>
<keyword evidence="13" id="KW-1185">Reference proteome</keyword>
<dbReference type="EMBL" id="CP020477">
    <property type="protein sequence ID" value="ARM76219.1"/>
    <property type="molecule type" value="Genomic_DNA"/>
</dbReference>
<sequence>MLPILFIALLIDLVLGEPPIYIHPVVLTGKISEELIKPFAGYLYGLFLWIISVIPVQLLFLSPLLIPSYGVFIILKIILLSFILKTTFSIKMLYSIVNKSKLLDNKSRSLVQQIVRRDLSKADKGHIASAAIESLFESLVDGITSPLFWFLLLGLFGALLQRLANTMDSMVGYKTKELYREGYFSAKVDTILNYLPARLTALFMLISGFFLHFDVKKGINALKESKIESPNAKYPISIAAGILGIKLEKIGYYSVGEGNLPDCKDIENSLKLFKMTLSLYIIFISIIYYSLYGLAFLSYPYGIIKFI</sequence>
<name>A0A1W6K131_9CREN</name>
<keyword evidence="8 11" id="KW-0812">Transmembrane</keyword>
<comment type="subcellular location">
    <subcellularLocation>
        <location evidence="2 11">Cell membrane</location>
        <topology evidence="2 11">Multi-pass membrane protein</topology>
    </subcellularLocation>
</comment>
<dbReference type="KEGG" id="aman:B6F84_09410"/>
<dbReference type="GeneID" id="41591140"/>
<dbReference type="Pfam" id="PF03186">
    <property type="entry name" value="CobD_Cbib"/>
    <property type="match status" value="1"/>
</dbReference>
<evidence type="ECO:0000256" key="1">
    <source>
        <dbReference type="ARBA" id="ARBA00003384"/>
    </source>
</evidence>
<evidence type="ECO:0000256" key="8">
    <source>
        <dbReference type="ARBA" id="ARBA00022692"/>
    </source>
</evidence>
<proteinExistence type="inferred from homology"/>
<evidence type="ECO:0000256" key="9">
    <source>
        <dbReference type="ARBA" id="ARBA00022989"/>
    </source>
</evidence>
<keyword evidence="9 11" id="KW-1133">Transmembrane helix</keyword>
<comment type="function">
    <text evidence="1 11">Converts cobyric acid to cobinamide by the addition of aminopropanol on the F carboxylic group.</text>
</comment>
<feature type="transmembrane region" description="Helical" evidence="11">
    <location>
        <begin position="73"/>
        <end position="97"/>
    </location>
</feature>
<comment type="pathway">
    <text evidence="3 11">Cofactor biosynthesis; adenosylcobalamin biosynthesis.</text>
</comment>
<dbReference type="PANTHER" id="PTHR34308">
    <property type="entry name" value="COBALAMIN BIOSYNTHESIS PROTEIN CBIB"/>
    <property type="match status" value="1"/>
</dbReference>
<gene>
    <name evidence="11" type="primary">cobD</name>
    <name evidence="12" type="ORF">B6F84_09410</name>
</gene>
<dbReference type="RefSeq" id="WP_148692004.1">
    <property type="nucleotide sequence ID" value="NZ_CP020477.1"/>
</dbReference>
<dbReference type="GO" id="GO:0005886">
    <property type="term" value="C:plasma membrane"/>
    <property type="evidence" value="ECO:0007669"/>
    <property type="project" value="UniProtKB-SubCell"/>
</dbReference>
<keyword evidence="10 11" id="KW-0472">Membrane</keyword>
<feature type="transmembrane region" description="Helical" evidence="11">
    <location>
        <begin position="195"/>
        <end position="213"/>
    </location>
</feature>